<dbReference type="EMBL" id="BOPF01000042">
    <property type="protein sequence ID" value="GIJ50992.1"/>
    <property type="molecule type" value="Genomic_DNA"/>
</dbReference>
<gene>
    <name evidence="2" type="ORF">Val02_78780</name>
</gene>
<accession>A0A8J3YUZ8</accession>
<evidence type="ECO:0000313" key="2">
    <source>
        <dbReference type="EMBL" id="GIJ50992.1"/>
    </source>
</evidence>
<dbReference type="Gene3D" id="1.10.260.40">
    <property type="entry name" value="lambda repressor-like DNA-binding domains"/>
    <property type="match status" value="1"/>
</dbReference>
<dbReference type="SUPFAM" id="SSF47413">
    <property type="entry name" value="lambda repressor-like DNA-binding domains"/>
    <property type="match status" value="1"/>
</dbReference>
<dbReference type="Gene3D" id="3.30.450.180">
    <property type="match status" value="1"/>
</dbReference>
<dbReference type="Proteomes" id="UP000619260">
    <property type="component" value="Unassembled WGS sequence"/>
</dbReference>
<dbReference type="GO" id="GO:0003677">
    <property type="term" value="F:DNA binding"/>
    <property type="evidence" value="ECO:0007669"/>
    <property type="project" value="InterPro"/>
</dbReference>
<name>A0A8J3YUZ8_9ACTN</name>
<dbReference type="AlphaFoldDB" id="A0A8J3YUZ8"/>
<dbReference type="SMART" id="SM00530">
    <property type="entry name" value="HTH_XRE"/>
    <property type="match status" value="1"/>
</dbReference>
<dbReference type="InterPro" id="IPR010982">
    <property type="entry name" value="Lambda_DNA-bd_dom_sf"/>
</dbReference>
<dbReference type="Pfam" id="PF17765">
    <property type="entry name" value="MLTR_LBD"/>
    <property type="match status" value="1"/>
</dbReference>
<dbReference type="PANTHER" id="PTHR35010">
    <property type="entry name" value="BLL4672 PROTEIN-RELATED"/>
    <property type="match status" value="1"/>
</dbReference>
<dbReference type="InterPro" id="IPR001387">
    <property type="entry name" value="Cro/C1-type_HTH"/>
</dbReference>
<organism evidence="2 3">
    <name type="scientific">Virgisporangium aliadipatigenens</name>
    <dbReference type="NCBI Taxonomy" id="741659"/>
    <lineage>
        <taxon>Bacteria</taxon>
        <taxon>Bacillati</taxon>
        <taxon>Actinomycetota</taxon>
        <taxon>Actinomycetes</taxon>
        <taxon>Micromonosporales</taxon>
        <taxon>Micromonosporaceae</taxon>
        <taxon>Virgisporangium</taxon>
    </lineage>
</organism>
<comment type="caution">
    <text evidence="2">The sequence shown here is derived from an EMBL/GenBank/DDBJ whole genome shotgun (WGS) entry which is preliminary data.</text>
</comment>
<dbReference type="InterPro" id="IPR041413">
    <property type="entry name" value="MLTR_LBD"/>
</dbReference>
<keyword evidence="3" id="KW-1185">Reference proteome</keyword>
<dbReference type="PROSITE" id="PS50943">
    <property type="entry name" value="HTH_CROC1"/>
    <property type="match status" value="1"/>
</dbReference>
<reference evidence="2" key="1">
    <citation type="submission" date="2021-01" db="EMBL/GenBank/DDBJ databases">
        <title>Whole genome shotgun sequence of Virgisporangium aliadipatigenens NBRC 105644.</title>
        <authorList>
            <person name="Komaki H."/>
            <person name="Tamura T."/>
        </authorList>
    </citation>
    <scope>NUCLEOTIDE SEQUENCE</scope>
    <source>
        <strain evidence="2">NBRC 105644</strain>
    </source>
</reference>
<dbReference type="RefSeq" id="WP_203904406.1">
    <property type="nucleotide sequence ID" value="NZ_BOPF01000042.1"/>
</dbReference>
<feature type="domain" description="HTH cro/C1-type" evidence="1">
    <location>
        <begin position="34"/>
        <end position="81"/>
    </location>
</feature>
<dbReference type="PANTHER" id="PTHR35010:SF2">
    <property type="entry name" value="BLL4672 PROTEIN"/>
    <property type="match status" value="1"/>
</dbReference>
<proteinExistence type="predicted"/>
<dbReference type="Pfam" id="PF13560">
    <property type="entry name" value="HTH_31"/>
    <property type="match status" value="1"/>
</dbReference>
<protein>
    <submittedName>
        <fullName evidence="2">Transcriptional regulator</fullName>
    </submittedName>
</protein>
<dbReference type="CDD" id="cd00093">
    <property type="entry name" value="HTH_XRE"/>
    <property type="match status" value="1"/>
</dbReference>
<sequence length="277" mass="30467">MGDNRLGEFLRARREQAAVPVGLPTGLGKRRVPGLRREEVALLAGVSTDYYVRLEQGRDTHPSDQVLEALARVLDLDESSTVHLYALVRPAPARRRPAARPERVSTGLLRIMEGMAAVPAKVLSRHFDVLAANAMAQAVHPAFRPGTNMIRYAFLEPHGWDMYPDRERVAADMVAVLRGVAGADRDDPRLTELVGELCLKSEEFRRLWAKHGVRVKTAGLKRFRHPMVGEFDLEYESLTINGADGQLLVCYHAEPHSPGADALALLSALVATEAANA</sequence>
<evidence type="ECO:0000313" key="3">
    <source>
        <dbReference type="Proteomes" id="UP000619260"/>
    </source>
</evidence>
<evidence type="ECO:0000259" key="1">
    <source>
        <dbReference type="PROSITE" id="PS50943"/>
    </source>
</evidence>